<evidence type="ECO:0000313" key="2">
    <source>
        <dbReference type="Proteomes" id="UP001434883"/>
    </source>
</evidence>
<evidence type="ECO:0000313" key="1">
    <source>
        <dbReference type="EMBL" id="MEQ2202428.1"/>
    </source>
</evidence>
<dbReference type="Proteomes" id="UP001434883">
    <property type="component" value="Unassembled WGS sequence"/>
</dbReference>
<name>A0ABV0R2S5_9TELE</name>
<gene>
    <name evidence="1" type="ORF">XENOCAPTIV_030466</name>
</gene>
<proteinExistence type="predicted"/>
<keyword evidence="2" id="KW-1185">Reference proteome</keyword>
<comment type="caution">
    <text evidence="1">The sequence shown here is derived from an EMBL/GenBank/DDBJ whole genome shotgun (WGS) entry which is preliminary data.</text>
</comment>
<dbReference type="EMBL" id="JAHRIN010033703">
    <property type="protein sequence ID" value="MEQ2202428.1"/>
    <property type="molecule type" value="Genomic_DNA"/>
</dbReference>
<accession>A0ABV0R2S5</accession>
<sequence>WNFKGFCFMVRWEVCKYLPDFRIKRFLRTEERHLSLWFSPFVGPDTTSTQRDMAEIGKGVTAGKLALNVQKRLSRAQEKVGSGTWCQSETGSLGSVQSDSSSLNWARAGLGAPRRNGRGFSRLLF</sequence>
<feature type="non-terminal residue" evidence="1">
    <location>
        <position position="1"/>
    </location>
</feature>
<reference evidence="1 2" key="1">
    <citation type="submission" date="2021-06" db="EMBL/GenBank/DDBJ databases">
        <authorList>
            <person name="Palmer J.M."/>
        </authorList>
    </citation>
    <scope>NUCLEOTIDE SEQUENCE [LARGE SCALE GENOMIC DNA]</scope>
    <source>
        <strain evidence="1 2">XC_2019</strain>
        <tissue evidence="1">Muscle</tissue>
    </source>
</reference>
<protein>
    <submittedName>
        <fullName evidence="1">Uncharacterized protein</fullName>
    </submittedName>
</protein>
<organism evidence="1 2">
    <name type="scientific">Xenoophorus captivus</name>
    <dbReference type="NCBI Taxonomy" id="1517983"/>
    <lineage>
        <taxon>Eukaryota</taxon>
        <taxon>Metazoa</taxon>
        <taxon>Chordata</taxon>
        <taxon>Craniata</taxon>
        <taxon>Vertebrata</taxon>
        <taxon>Euteleostomi</taxon>
        <taxon>Actinopterygii</taxon>
        <taxon>Neopterygii</taxon>
        <taxon>Teleostei</taxon>
        <taxon>Neoteleostei</taxon>
        <taxon>Acanthomorphata</taxon>
        <taxon>Ovalentaria</taxon>
        <taxon>Atherinomorphae</taxon>
        <taxon>Cyprinodontiformes</taxon>
        <taxon>Goodeidae</taxon>
        <taxon>Xenoophorus</taxon>
    </lineage>
</organism>